<dbReference type="Pfam" id="PF00269">
    <property type="entry name" value="SASP"/>
    <property type="match status" value="1"/>
</dbReference>
<dbReference type="Gene3D" id="6.10.10.80">
    <property type="entry name" value="Small, acid-soluble spore protein, alpha/beta type-like"/>
    <property type="match status" value="1"/>
</dbReference>
<reference evidence="2 3" key="3">
    <citation type="journal article" date="2019" name="Int. J. Syst. Evol. Microbiol.">
        <title>Anaerobacillus isosaccharinicus sp. nov., an alkaliphilic bacterium which degrades isosaccharinic acid.</title>
        <authorList>
            <person name="Bassil N.M."/>
            <person name="Lloyd J.R."/>
        </authorList>
    </citation>
    <scope>NUCLEOTIDE SEQUENCE [LARGE SCALE GENOMIC DNA]</scope>
    <source>
        <strain evidence="2 3">NB2006</strain>
    </source>
</reference>
<protein>
    <submittedName>
        <fullName evidence="1">Alpha/beta hydrolase</fullName>
    </submittedName>
    <submittedName>
        <fullName evidence="2">Alpha/beta-type small acid-soluble spore protein</fullName>
    </submittedName>
</protein>
<evidence type="ECO:0000313" key="2">
    <source>
        <dbReference type="EMBL" id="QOY34979.1"/>
    </source>
</evidence>
<name>A0A1S2KX53_9BACI</name>
<keyword evidence="3" id="KW-1185">Reference proteome</keyword>
<dbReference type="InterPro" id="IPR038300">
    <property type="entry name" value="SASP_sf_alpha/beta"/>
</dbReference>
<dbReference type="AlphaFoldDB" id="A0A1S2KX53"/>
<keyword evidence="1" id="KW-0378">Hydrolase</keyword>
<dbReference type="GO" id="GO:0016787">
    <property type="term" value="F:hydrolase activity"/>
    <property type="evidence" value="ECO:0007669"/>
    <property type="project" value="UniProtKB-KW"/>
</dbReference>
<reference evidence="2 3" key="2">
    <citation type="journal article" date="2017" name="Genome Announc.">
        <title>Draft Genome Sequences of Four Alkaliphilic Bacteria Belonging to the Anaerobacillus Genus.</title>
        <authorList>
            <person name="Bassil N.M."/>
            <person name="Lloyd J.R."/>
        </authorList>
    </citation>
    <scope>NUCLEOTIDE SEQUENCE [LARGE SCALE GENOMIC DNA]</scope>
    <source>
        <strain evidence="2 3">NB2006</strain>
    </source>
</reference>
<dbReference type="RefSeq" id="WP_071319176.1">
    <property type="nucleotide sequence ID" value="NZ_CP063356.2"/>
</dbReference>
<dbReference type="OrthoDB" id="1683773at2"/>
<dbReference type="EMBL" id="LQXD01000197">
    <property type="protein sequence ID" value="OIJ04759.1"/>
    <property type="molecule type" value="Genomic_DNA"/>
</dbReference>
<reference evidence="2" key="4">
    <citation type="submission" date="2020-10" db="EMBL/GenBank/DDBJ databases">
        <authorList>
            <person name="Bassil N.M."/>
            <person name="Lloyd J.R."/>
        </authorList>
    </citation>
    <scope>NUCLEOTIDE SEQUENCE</scope>
    <source>
        <strain evidence="2">NB2006</strain>
    </source>
</reference>
<proteinExistence type="predicted"/>
<gene>
    <name evidence="2" type="ORF">AWH56_020025</name>
    <name evidence="1" type="ORF">AWH56_22575</name>
</gene>
<evidence type="ECO:0000313" key="1">
    <source>
        <dbReference type="EMBL" id="OIJ04759.1"/>
    </source>
</evidence>
<dbReference type="EMBL" id="CP063356">
    <property type="protein sequence ID" value="QOY34979.1"/>
    <property type="molecule type" value="Genomic_DNA"/>
</dbReference>
<accession>A0A1S2KX53</accession>
<evidence type="ECO:0000313" key="3">
    <source>
        <dbReference type="Proteomes" id="UP000180175"/>
    </source>
</evidence>
<organism evidence="1 3">
    <name type="scientific">Anaerobacillus isosaccharinicus</name>
    <dbReference type="NCBI Taxonomy" id="1532552"/>
    <lineage>
        <taxon>Bacteria</taxon>
        <taxon>Bacillati</taxon>
        <taxon>Bacillota</taxon>
        <taxon>Bacilli</taxon>
        <taxon>Bacillales</taxon>
        <taxon>Bacillaceae</taxon>
        <taxon>Anaerobacillus</taxon>
    </lineage>
</organism>
<reference evidence="1 3" key="1">
    <citation type="submission" date="2016-10" db="EMBL/GenBank/DDBJ databases">
        <title>Draft genome sequences of four alkaliphilic bacteria belonging to the Anaerobacillus genus.</title>
        <authorList>
            <person name="Bassil N.M."/>
            <person name="Lloyd J.R."/>
        </authorList>
    </citation>
    <scope>NUCLEOTIDE SEQUENCE [LARGE SCALE GENOMIC DNA]</scope>
    <source>
        <strain evidence="1 3">NB2006</strain>
    </source>
</reference>
<dbReference type="InterPro" id="IPR001448">
    <property type="entry name" value="SASP_alpha/beta-type"/>
</dbReference>
<sequence>MARKRRLLVPEASQGVNRLKADVMAKEGYKVDPASPDNVKYEVAKELNVPLQKGNNGTLTSKQAGQVGGKIGGSMVKEMIKMAKNNLND</sequence>
<dbReference type="GO" id="GO:0003690">
    <property type="term" value="F:double-stranded DNA binding"/>
    <property type="evidence" value="ECO:0007669"/>
    <property type="project" value="InterPro"/>
</dbReference>
<dbReference type="KEGG" id="aia:AWH56_020025"/>
<dbReference type="GO" id="GO:0006265">
    <property type="term" value="P:DNA topological change"/>
    <property type="evidence" value="ECO:0007669"/>
    <property type="project" value="InterPro"/>
</dbReference>
<dbReference type="Proteomes" id="UP000180175">
    <property type="component" value="Chromosome"/>
</dbReference>